<gene>
    <name evidence="1" type="ORF">PSTG_02299</name>
</gene>
<proteinExistence type="predicted"/>
<evidence type="ECO:0000313" key="1">
    <source>
        <dbReference type="EMBL" id="KNF04383.1"/>
    </source>
</evidence>
<reference evidence="2" key="1">
    <citation type="submission" date="2014-03" db="EMBL/GenBank/DDBJ databases">
        <title>The Genome Sequence of Puccinia striiformis f. sp. tritici PST-78.</title>
        <authorList>
            <consortium name="The Broad Institute Genome Sequencing Platform"/>
            <person name="Cuomo C."/>
            <person name="Hulbert S."/>
            <person name="Chen X."/>
            <person name="Walker B."/>
            <person name="Young S.K."/>
            <person name="Zeng Q."/>
            <person name="Gargeya S."/>
            <person name="Fitzgerald M."/>
            <person name="Haas B."/>
            <person name="Abouelleil A."/>
            <person name="Alvarado L."/>
            <person name="Arachchi H.M."/>
            <person name="Berlin A.M."/>
            <person name="Chapman S.B."/>
            <person name="Goldberg J."/>
            <person name="Griggs A."/>
            <person name="Gujja S."/>
            <person name="Hansen M."/>
            <person name="Howarth C."/>
            <person name="Imamovic A."/>
            <person name="Larimer J."/>
            <person name="McCowan C."/>
            <person name="Montmayeur A."/>
            <person name="Murphy C."/>
            <person name="Neiman D."/>
            <person name="Pearson M."/>
            <person name="Priest M."/>
            <person name="Roberts A."/>
            <person name="Saif S."/>
            <person name="Shea T."/>
            <person name="Sisk P."/>
            <person name="Sykes S."/>
            <person name="Wortman J."/>
            <person name="Nusbaum C."/>
            <person name="Birren B."/>
        </authorList>
    </citation>
    <scope>NUCLEOTIDE SEQUENCE [LARGE SCALE GENOMIC DNA]</scope>
    <source>
        <strain evidence="2">race PST-78</strain>
    </source>
</reference>
<comment type="caution">
    <text evidence="1">The sequence shown here is derived from an EMBL/GenBank/DDBJ whole genome shotgun (WGS) entry which is preliminary data.</text>
</comment>
<protein>
    <submittedName>
        <fullName evidence="1">Uncharacterized protein</fullName>
    </submittedName>
</protein>
<dbReference type="STRING" id="1165861.A0A0L0VYP3"/>
<accession>A0A0L0VYP3</accession>
<name>A0A0L0VYP3_9BASI</name>
<dbReference type="AlphaFoldDB" id="A0A0L0VYP3"/>
<dbReference type="EMBL" id="AJIL01000012">
    <property type="protein sequence ID" value="KNF04383.1"/>
    <property type="molecule type" value="Genomic_DNA"/>
</dbReference>
<evidence type="ECO:0000313" key="2">
    <source>
        <dbReference type="Proteomes" id="UP000054564"/>
    </source>
</evidence>
<sequence>MGSDQPKALEWNRRTAAFCNDTFYNAVVVNDYIKIFRADYDFLRDSVTRAKNLIQIHLDYHITEMTKDFKRSANAQQIWLRDDLKHAAQLPNIIAIRISLRTSVFVLRMNPWRIWMATQESNMYLFGVVTRPLPWWKQLMNVPKQIAPN</sequence>
<dbReference type="Proteomes" id="UP000054564">
    <property type="component" value="Unassembled WGS sequence"/>
</dbReference>
<keyword evidence="2" id="KW-1185">Reference proteome</keyword>
<organism evidence="1 2">
    <name type="scientific">Puccinia striiformis f. sp. tritici PST-78</name>
    <dbReference type="NCBI Taxonomy" id="1165861"/>
    <lineage>
        <taxon>Eukaryota</taxon>
        <taxon>Fungi</taxon>
        <taxon>Dikarya</taxon>
        <taxon>Basidiomycota</taxon>
        <taxon>Pucciniomycotina</taxon>
        <taxon>Pucciniomycetes</taxon>
        <taxon>Pucciniales</taxon>
        <taxon>Pucciniaceae</taxon>
        <taxon>Puccinia</taxon>
    </lineage>
</organism>